<name>A0AAN8S659_9PEZI</name>
<evidence type="ECO:0000313" key="3">
    <source>
        <dbReference type="EMBL" id="KAK6521835.1"/>
    </source>
</evidence>
<feature type="compositionally biased region" description="Pro residues" evidence="1">
    <location>
        <begin position="411"/>
        <end position="420"/>
    </location>
</feature>
<accession>A0AAN8S659</accession>
<dbReference type="EMBL" id="JAVHJM010000001">
    <property type="protein sequence ID" value="KAK6521835.1"/>
    <property type="molecule type" value="Genomic_DNA"/>
</dbReference>
<feature type="transmembrane region" description="Helical" evidence="2">
    <location>
        <begin position="33"/>
        <end position="53"/>
    </location>
</feature>
<organism evidence="3 4">
    <name type="scientific">Arthrobotrys conoides</name>
    <dbReference type="NCBI Taxonomy" id="74498"/>
    <lineage>
        <taxon>Eukaryota</taxon>
        <taxon>Fungi</taxon>
        <taxon>Dikarya</taxon>
        <taxon>Ascomycota</taxon>
        <taxon>Pezizomycotina</taxon>
        <taxon>Orbiliomycetes</taxon>
        <taxon>Orbiliales</taxon>
        <taxon>Orbiliaceae</taxon>
        <taxon>Arthrobotrys</taxon>
    </lineage>
</organism>
<reference evidence="3 4" key="1">
    <citation type="submission" date="2019-10" db="EMBL/GenBank/DDBJ databases">
        <authorList>
            <person name="Palmer J.M."/>
        </authorList>
    </citation>
    <scope>NUCLEOTIDE SEQUENCE [LARGE SCALE GENOMIC DNA]</scope>
    <source>
        <strain evidence="3 4">TWF506</strain>
    </source>
</reference>
<dbReference type="AlphaFoldDB" id="A0AAN8S659"/>
<feature type="compositionally biased region" description="Pro residues" evidence="1">
    <location>
        <begin position="520"/>
        <end position="532"/>
    </location>
</feature>
<keyword evidence="2" id="KW-0812">Transmembrane</keyword>
<dbReference type="Proteomes" id="UP001307849">
    <property type="component" value="Unassembled WGS sequence"/>
</dbReference>
<keyword evidence="4" id="KW-1185">Reference proteome</keyword>
<feature type="region of interest" description="Disordered" evidence="1">
    <location>
        <begin position="159"/>
        <end position="186"/>
    </location>
</feature>
<feature type="compositionally biased region" description="Basic and acidic residues" evidence="1">
    <location>
        <begin position="817"/>
        <end position="826"/>
    </location>
</feature>
<keyword evidence="2" id="KW-1133">Transmembrane helix</keyword>
<feature type="region of interest" description="Disordered" evidence="1">
    <location>
        <begin position="682"/>
        <end position="767"/>
    </location>
</feature>
<evidence type="ECO:0000256" key="2">
    <source>
        <dbReference type="SAM" id="Phobius"/>
    </source>
</evidence>
<feature type="compositionally biased region" description="Polar residues" evidence="1">
    <location>
        <begin position="791"/>
        <end position="800"/>
    </location>
</feature>
<comment type="caution">
    <text evidence="3">The sequence shown here is derived from an EMBL/GenBank/DDBJ whole genome shotgun (WGS) entry which is preliminary data.</text>
</comment>
<protein>
    <submittedName>
        <fullName evidence="3">Uncharacterized protein</fullName>
    </submittedName>
</protein>
<keyword evidence="2" id="KW-0472">Membrane</keyword>
<evidence type="ECO:0000256" key="1">
    <source>
        <dbReference type="SAM" id="MobiDB-lite"/>
    </source>
</evidence>
<proteinExistence type="predicted"/>
<feature type="region of interest" description="Disordered" evidence="1">
    <location>
        <begin position="365"/>
        <end position="662"/>
    </location>
</feature>
<feature type="region of interest" description="Disordered" evidence="1">
    <location>
        <begin position="785"/>
        <end position="826"/>
    </location>
</feature>
<sequence>MMTKMFPQIFTYTDSLTPRTIFHRSTDKADQTVATTLGVIFGVIGFIMLLCLFTCCCGACRVRPIPLEEDIEKSSDSHCNGGAFVGGGTICRSPKPKGRSLGRVETRREEVRERVIGDGRVNGVNRPPMAHYPRPAVFHSAPPNLQNHNLPPCRRFNPQQPREVRSGPRQLPLRATSPAPRAGVPIVPGPAANAVPDLRFPISEGSSSDSESIGTGPTMMPAMRNPSTPLRAPIESSMAPPTAPVPRTIIRPIAVHPRDAVTRPEFEDAIDDFENLLGGQLEGIKTKIEREIDEERRQRELDAFESSVIQDEIINELDEERRKRHFEALGSNLRQQVMKEDIAELKERTTNLEYENQRTKNTLISIAARPQTPQPPVIINNTCTHRPNSRKGFNDDDSSDSGFGGTIRPIGPGPPGPPPSSSSGDDYLSTGPDPTRFMSPSRTPPGMSPFRAPHGPPHGPSSGLGMMFPEGSLDEGSNGFQTPTSQPASPRTTPRPHPTRRASIEYPLPPQPWPQQEVPSSPPHTRQPPPSGLNPGLRRPPSRGPPARPVFLQPGEIYFPSDSSLRPEAEELPSPKFRDMPPLRRFPVAPGHIPASRRSGQDMRGQNSPRYPLFSENNGNRRRSRDQDHGRGRGRRLSDSFAHGGFGLRDPPTGFNDPRVRNASITSNHVSFVPSDQFERYSAASQGFDDGSTDDGRPGIGSGRGIPTEFQPLRPDTRRRNSFHGAPEGFGNHPRPDFPSDAVSVDSYDTDRARGTGKRAPGIVTEPWVDGERERYLRNMQRMGGMEAIPSQDTNTSDTNMGPGRDREGSGASGVDRNGRFRYDRY</sequence>
<evidence type="ECO:0000313" key="4">
    <source>
        <dbReference type="Proteomes" id="UP001307849"/>
    </source>
</evidence>
<gene>
    <name evidence="3" type="ORF">TWF506_002039</name>
</gene>
<feature type="compositionally biased region" description="Polar residues" evidence="1">
    <location>
        <begin position="478"/>
        <end position="489"/>
    </location>
</feature>